<proteinExistence type="predicted"/>
<sequence length="493" mass="54863">MASYQIANTCDKYEDLCTIFNVKVKQSYIVTGIVEELAMIFLQAAKGILVGLSTLERSGHTAFDLGPIKNPTPSVCYENKLIFSFSCDKTAGDRGNISVACQVTAGVPNKTDFKWERHPFWVIIKNNVSSHGKAAGERRCTRTRQYICGLSVPPVVKPLANVVALERGNISVACQITAGVPNNTDFKWERIFDMIQVSMEQTLGIINIGRTQSGYYRCTASNLMEPTGYDATFGNNEAEVTNFTLSNSNHGQNFEVNENTKVIFYCQAKSNPLPNISLLKQSQYLKSATNTNDLEFTISESVCEDDGTYQCTAQNTHNTQADVRSLTLSATGVPAVLTLKLVAFPRPSVKDFLWEKKDLATNTWHIVADDTYIDIIISEDGLQTELFFRSVEEKDFGSYIVHVNNELGTYSETFRLLAQGFDGGLPQTFHVEYRDVETSVWRNDMVNTGKISHVIVGLSPNTIYEIRVYSTNDIGRSNVSNAIEVTTLKRPET</sequence>
<dbReference type="PROSITE" id="PS50853">
    <property type="entry name" value="FN3"/>
    <property type="match status" value="1"/>
</dbReference>
<dbReference type="SMART" id="SM00409">
    <property type="entry name" value="IG"/>
    <property type="match status" value="2"/>
</dbReference>
<dbReference type="SMART" id="SM00408">
    <property type="entry name" value="IGc2"/>
    <property type="match status" value="2"/>
</dbReference>
<dbReference type="InterPro" id="IPR007110">
    <property type="entry name" value="Ig-like_dom"/>
</dbReference>
<protein>
    <submittedName>
        <fullName evidence="4">HMCN2-like protein</fullName>
    </submittedName>
</protein>
<dbReference type="PANTHER" id="PTHR10075:SF14">
    <property type="entry name" value="CELL ADHESION MOLECULE DSCAM2-RELATED"/>
    <property type="match status" value="1"/>
</dbReference>
<dbReference type="InterPro" id="IPR003599">
    <property type="entry name" value="Ig_sub"/>
</dbReference>
<dbReference type="Gene3D" id="2.60.40.10">
    <property type="entry name" value="Immunoglobulins"/>
    <property type="match status" value="4"/>
</dbReference>
<feature type="domain" description="Ig-like" evidence="2">
    <location>
        <begin position="153"/>
        <end position="241"/>
    </location>
</feature>
<keyword evidence="5" id="KW-1185">Reference proteome</keyword>
<evidence type="ECO:0000259" key="2">
    <source>
        <dbReference type="PROSITE" id="PS50835"/>
    </source>
</evidence>
<dbReference type="InterPro" id="IPR013783">
    <property type="entry name" value="Ig-like_fold"/>
</dbReference>
<feature type="non-terminal residue" evidence="4">
    <location>
        <position position="1"/>
    </location>
</feature>
<evidence type="ECO:0000313" key="4">
    <source>
        <dbReference type="EMBL" id="WAR05729.1"/>
    </source>
</evidence>
<feature type="domain" description="Ig-like" evidence="2">
    <location>
        <begin position="255"/>
        <end position="327"/>
    </location>
</feature>
<dbReference type="EMBL" id="CP111016">
    <property type="protein sequence ID" value="WAR05729.1"/>
    <property type="molecule type" value="Genomic_DNA"/>
</dbReference>
<evidence type="ECO:0000256" key="1">
    <source>
        <dbReference type="ARBA" id="ARBA00023319"/>
    </source>
</evidence>
<dbReference type="InterPro" id="IPR036179">
    <property type="entry name" value="Ig-like_dom_sf"/>
</dbReference>
<evidence type="ECO:0000313" key="5">
    <source>
        <dbReference type="Proteomes" id="UP001164746"/>
    </source>
</evidence>
<dbReference type="PANTHER" id="PTHR10075">
    <property type="entry name" value="BASIGIN RELATED"/>
    <property type="match status" value="1"/>
</dbReference>
<dbReference type="SUPFAM" id="SSF48726">
    <property type="entry name" value="Immunoglobulin"/>
    <property type="match status" value="3"/>
</dbReference>
<accession>A0ABY7E973</accession>
<dbReference type="CDD" id="cd00063">
    <property type="entry name" value="FN3"/>
    <property type="match status" value="1"/>
</dbReference>
<dbReference type="InterPro" id="IPR036116">
    <property type="entry name" value="FN3_sf"/>
</dbReference>
<reference evidence="4" key="1">
    <citation type="submission" date="2022-11" db="EMBL/GenBank/DDBJ databases">
        <title>Centuries of genome instability and evolution in soft-shell clam transmissible cancer (bioRxiv).</title>
        <authorList>
            <person name="Hart S.F.M."/>
            <person name="Yonemitsu M.A."/>
            <person name="Giersch R.M."/>
            <person name="Beal B.F."/>
            <person name="Arriagada G."/>
            <person name="Davis B.W."/>
            <person name="Ostrander E.A."/>
            <person name="Goff S.P."/>
            <person name="Metzger M.J."/>
        </authorList>
    </citation>
    <scope>NUCLEOTIDE SEQUENCE</scope>
    <source>
        <strain evidence="4">MELC-2E11</strain>
        <tissue evidence="4">Siphon/mantle</tissue>
    </source>
</reference>
<name>A0ABY7E973_MYAAR</name>
<dbReference type="InterPro" id="IPR003961">
    <property type="entry name" value="FN3_dom"/>
</dbReference>
<feature type="domain" description="Fibronectin type-III" evidence="3">
    <location>
        <begin position="397"/>
        <end position="490"/>
    </location>
</feature>
<dbReference type="SUPFAM" id="SSF49265">
    <property type="entry name" value="Fibronectin type III"/>
    <property type="match status" value="1"/>
</dbReference>
<organism evidence="4 5">
    <name type="scientific">Mya arenaria</name>
    <name type="common">Soft-shell clam</name>
    <dbReference type="NCBI Taxonomy" id="6604"/>
    <lineage>
        <taxon>Eukaryota</taxon>
        <taxon>Metazoa</taxon>
        <taxon>Spiralia</taxon>
        <taxon>Lophotrochozoa</taxon>
        <taxon>Mollusca</taxon>
        <taxon>Bivalvia</taxon>
        <taxon>Autobranchia</taxon>
        <taxon>Heteroconchia</taxon>
        <taxon>Euheterodonta</taxon>
        <taxon>Imparidentia</taxon>
        <taxon>Neoheterodontei</taxon>
        <taxon>Myida</taxon>
        <taxon>Myoidea</taxon>
        <taxon>Myidae</taxon>
        <taxon>Mya</taxon>
    </lineage>
</organism>
<dbReference type="Pfam" id="PF13927">
    <property type="entry name" value="Ig_3"/>
    <property type="match status" value="1"/>
</dbReference>
<dbReference type="InterPro" id="IPR003598">
    <property type="entry name" value="Ig_sub2"/>
</dbReference>
<keyword evidence="1" id="KW-0393">Immunoglobulin domain</keyword>
<dbReference type="PROSITE" id="PS50835">
    <property type="entry name" value="IG_LIKE"/>
    <property type="match status" value="2"/>
</dbReference>
<evidence type="ECO:0000259" key="3">
    <source>
        <dbReference type="PROSITE" id="PS50853"/>
    </source>
</evidence>
<gene>
    <name evidence="4" type="ORF">MAR_021098</name>
</gene>
<dbReference type="Proteomes" id="UP001164746">
    <property type="component" value="Chromosome 5"/>
</dbReference>
<dbReference type="Pfam" id="PF00041">
    <property type="entry name" value="fn3"/>
    <property type="match status" value="1"/>
</dbReference>